<evidence type="ECO:0000259" key="2">
    <source>
        <dbReference type="PROSITE" id="PS50041"/>
    </source>
</evidence>
<dbReference type="RefSeq" id="XP_066913843.1">
    <property type="nucleotide sequence ID" value="XM_067057742.1"/>
</dbReference>
<feature type="domain" description="C-type lectin" evidence="2">
    <location>
        <begin position="68"/>
        <end position="186"/>
    </location>
</feature>
<sequence length="189" mass="21320">MSGKITRAGSIELIQEETTRTPNLISVKTSVRGEGTYRCTIRNNKSGKQVEAVSRVENVGCDSGWTEYSGDFYAYINQKKTWNNAELYCISKGDHLASIKSKQENDFVYRLTTGGRNDYWIGMSDKQVEGSFTWSDGKTATYKNFASGQPNNAANQDCVSFYKNYADYAGKWNDWECSKSFTFVCKIAQ</sequence>
<dbReference type="PROSITE" id="PS00615">
    <property type="entry name" value="C_TYPE_LECTIN_1"/>
    <property type="match status" value="1"/>
</dbReference>
<dbReference type="Proteomes" id="UP000594262">
    <property type="component" value="Unplaced"/>
</dbReference>
<dbReference type="EnsemblMetazoa" id="CLYHEMT010384.1">
    <property type="protein sequence ID" value="CLYHEMP010384.1"/>
    <property type="gene ID" value="CLYHEMG010384"/>
</dbReference>
<evidence type="ECO:0000256" key="1">
    <source>
        <dbReference type="ARBA" id="ARBA00023157"/>
    </source>
</evidence>
<dbReference type="SMART" id="SM00034">
    <property type="entry name" value="CLECT"/>
    <property type="match status" value="1"/>
</dbReference>
<dbReference type="OrthoDB" id="5965411at2759"/>
<dbReference type="AlphaFoldDB" id="A0A7M5VAE0"/>
<dbReference type="SUPFAM" id="SSF56436">
    <property type="entry name" value="C-type lectin-like"/>
    <property type="match status" value="1"/>
</dbReference>
<dbReference type="GeneID" id="136801121"/>
<organism evidence="3 4">
    <name type="scientific">Clytia hemisphaerica</name>
    <dbReference type="NCBI Taxonomy" id="252671"/>
    <lineage>
        <taxon>Eukaryota</taxon>
        <taxon>Metazoa</taxon>
        <taxon>Cnidaria</taxon>
        <taxon>Hydrozoa</taxon>
        <taxon>Hydroidolina</taxon>
        <taxon>Leptothecata</taxon>
        <taxon>Obeliida</taxon>
        <taxon>Clytiidae</taxon>
        <taxon>Clytia</taxon>
    </lineage>
</organism>
<evidence type="ECO:0000313" key="3">
    <source>
        <dbReference type="EnsemblMetazoa" id="CLYHEMP010384.1"/>
    </source>
</evidence>
<dbReference type="InterPro" id="IPR016186">
    <property type="entry name" value="C-type_lectin-like/link_sf"/>
</dbReference>
<dbReference type="PROSITE" id="PS50041">
    <property type="entry name" value="C_TYPE_LECTIN_2"/>
    <property type="match status" value="1"/>
</dbReference>
<accession>A0A7M5VAE0</accession>
<keyword evidence="4" id="KW-1185">Reference proteome</keyword>
<dbReference type="Gene3D" id="3.10.100.10">
    <property type="entry name" value="Mannose-Binding Protein A, subunit A"/>
    <property type="match status" value="1"/>
</dbReference>
<dbReference type="InterPro" id="IPR050111">
    <property type="entry name" value="C-type_lectin/snaclec_domain"/>
</dbReference>
<keyword evidence="1" id="KW-1015">Disulfide bond</keyword>
<evidence type="ECO:0000313" key="4">
    <source>
        <dbReference type="Proteomes" id="UP000594262"/>
    </source>
</evidence>
<dbReference type="Pfam" id="PF00059">
    <property type="entry name" value="Lectin_C"/>
    <property type="match status" value="1"/>
</dbReference>
<proteinExistence type="predicted"/>
<protein>
    <recommendedName>
        <fullName evidence="2">C-type lectin domain-containing protein</fullName>
    </recommendedName>
</protein>
<name>A0A7M5VAE0_9CNID</name>
<dbReference type="InterPro" id="IPR001304">
    <property type="entry name" value="C-type_lectin-like"/>
</dbReference>
<reference evidence="3" key="1">
    <citation type="submission" date="2021-01" db="UniProtKB">
        <authorList>
            <consortium name="EnsemblMetazoa"/>
        </authorList>
    </citation>
    <scope>IDENTIFICATION</scope>
</reference>
<dbReference type="InterPro" id="IPR016187">
    <property type="entry name" value="CTDL_fold"/>
</dbReference>
<dbReference type="PANTHER" id="PTHR22803">
    <property type="entry name" value="MANNOSE, PHOSPHOLIPASE, LECTIN RECEPTOR RELATED"/>
    <property type="match status" value="1"/>
</dbReference>
<dbReference type="CDD" id="cd00037">
    <property type="entry name" value="CLECT"/>
    <property type="match status" value="1"/>
</dbReference>
<dbReference type="InterPro" id="IPR018378">
    <property type="entry name" value="C-type_lectin_CS"/>
</dbReference>